<feature type="non-terminal residue" evidence="2">
    <location>
        <position position="100"/>
    </location>
</feature>
<name>A0A2W5HEM8_9BACT</name>
<keyword evidence="1" id="KW-0472">Membrane</keyword>
<evidence type="ECO:0000313" key="2">
    <source>
        <dbReference type="EMBL" id="PZP53992.1"/>
    </source>
</evidence>
<evidence type="ECO:0000313" key="3">
    <source>
        <dbReference type="Proteomes" id="UP000249739"/>
    </source>
</evidence>
<organism evidence="2 3">
    <name type="scientific">Micavibrio aeruginosavorus</name>
    <dbReference type="NCBI Taxonomy" id="349221"/>
    <lineage>
        <taxon>Bacteria</taxon>
        <taxon>Pseudomonadati</taxon>
        <taxon>Bdellovibrionota</taxon>
        <taxon>Bdellovibrionia</taxon>
        <taxon>Bdellovibrionales</taxon>
        <taxon>Pseudobdellovibrionaceae</taxon>
        <taxon>Micavibrio</taxon>
    </lineage>
</organism>
<keyword evidence="1" id="KW-1133">Transmembrane helix</keyword>
<protein>
    <recommendedName>
        <fullName evidence="4">EamA family transporter</fullName>
    </recommendedName>
</protein>
<accession>A0A2W5HEM8</accession>
<proteinExistence type="predicted"/>
<gene>
    <name evidence="2" type="ORF">DI586_10405</name>
</gene>
<evidence type="ECO:0000256" key="1">
    <source>
        <dbReference type="SAM" id="Phobius"/>
    </source>
</evidence>
<evidence type="ECO:0008006" key="4">
    <source>
        <dbReference type="Google" id="ProtNLM"/>
    </source>
</evidence>
<sequence length="100" mass="11046">MWFLWALGASFCAAMLAECNRKFQLDPRLLNAWRASFAAVMIAFAWPIMVWPDFSVNRHFYAIAGIDGVVTAIGMIMFLSLAARKTGRVSSMVMPVAAIG</sequence>
<dbReference type="EMBL" id="QFOT01000156">
    <property type="protein sequence ID" value="PZP53992.1"/>
    <property type="molecule type" value="Genomic_DNA"/>
</dbReference>
<dbReference type="Proteomes" id="UP000249739">
    <property type="component" value="Unassembled WGS sequence"/>
</dbReference>
<dbReference type="AlphaFoldDB" id="A0A2W5HEM8"/>
<comment type="caution">
    <text evidence="2">The sequence shown here is derived from an EMBL/GenBank/DDBJ whole genome shotgun (WGS) entry which is preliminary data.</text>
</comment>
<reference evidence="2 3" key="1">
    <citation type="submission" date="2017-08" db="EMBL/GenBank/DDBJ databases">
        <title>Infants hospitalized years apart are colonized by the same room-sourced microbial strains.</title>
        <authorList>
            <person name="Brooks B."/>
            <person name="Olm M.R."/>
            <person name="Firek B.A."/>
            <person name="Baker R."/>
            <person name="Thomas B.C."/>
            <person name="Morowitz M.J."/>
            <person name="Banfield J.F."/>
        </authorList>
    </citation>
    <scope>NUCLEOTIDE SEQUENCE [LARGE SCALE GENOMIC DNA]</scope>
    <source>
        <strain evidence="2">S2_006_000_R2_64</strain>
    </source>
</reference>
<keyword evidence="1" id="KW-0812">Transmembrane</keyword>
<feature type="transmembrane region" description="Helical" evidence="1">
    <location>
        <begin position="29"/>
        <end position="48"/>
    </location>
</feature>
<feature type="transmembrane region" description="Helical" evidence="1">
    <location>
        <begin position="60"/>
        <end position="83"/>
    </location>
</feature>